<comment type="caution">
    <text evidence="1">The sequence shown here is derived from an EMBL/GenBank/DDBJ whole genome shotgun (WGS) entry which is preliminary data.</text>
</comment>
<name>A0A9W5R516_BACCE</name>
<evidence type="ECO:0000313" key="2">
    <source>
        <dbReference type="Proteomes" id="UP000014028"/>
    </source>
</evidence>
<dbReference type="AlphaFoldDB" id="A0A9W5R516"/>
<dbReference type="Proteomes" id="UP000014028">
    <property type="component" value="Unassembled WGS sequence"/>
</dbReference>
<evidence type="ECO:0000313" key="1">
    <source>
        <dbReference type="EMBL" id="EOQ08144.1"/>
    </source>
</evidence>
<dbReference type="EMBL" id="AHFK01000060">
    <property type="protein sequence ID" value="EOQ08144.1"/>
    <property type="molecule type" value="Genomic_DNA"/>
</dbReference>
<gene>
    <name evidence="1" type="ORF">IKC_04821</name>
</gene>
<reference evidence="1 2" key="1">
    <citation type="submission" date="2012-12" db="EMBL/GenBank/DDBJ databases">
        <title>The Genome Sequence of Bacillus cereus VD184.</title>
        <authorList>
            <consortium name="The Broad Institute Genome Sequencing Platform"/>
            <consortium name="The Broad Institute Genome Sequencing Center for Infectious Disease"/>
            <person name="Feldgarden M."/>
            <person name="Van der Auwera G.A."/>
            <person name="Mahillon J."/>
            <person name="Duprez V."/>
            <person name="Timmery S."/>
            <person name="Mattelet C."/>
            <person name="Dierick K."/>
            <person name="Sun M."/>
            <person name="Yu Z."/>
            <person name="Zhu L."/>
            <person name="Hu X."/>
            <person name="Shank E.B."/>
            <person name="Swiecicka I."/>
            <person name="Hansen B.M."/>
            <person name="Andrup L."/>
            <person name="Walker B."/>
            <person name="Young S.K."/>
            <person name="Zeng Q."/>
            <person name="Gargeya S."/>
            <person name="Fitzgerald M."/>
            <person name="Haas B."/>
            <person name="Abouelleil A."/>
            <person name="Alvarado L."/>
            <person name="Arachchi H.M."/>
            <person name="Berlin A.M."/>
            <person name="Chapman S.B."/>
            <person name="Dewar J."/>
            <person name="Goldberg J."/>
            <person name="Griggs A."/>
            <person name="Gujja S."/>
            <person name="Hansen M."/>
            <person name="Howarth C."/>
            <person name="Imamovic A."/>
            <person name="Larimer J."/>
            <person name="McCowan C."/>
            <person name="Murphy C."/>
            <person name="Neiman D."/>
            <person name="Pearson M."/>
            <person name="Priest M."/>
            <person name="Roberts A."/>
            <person name="Saif S."/>
            <person name="Shea T."/>
            <person name="Sisk P."/>
            <person name="Sykes S."/>
            <person name="Wortman J."/>
            <person name="Nusbaum C."/>
            <person name="Birren B."/>
        </authorList>
    </citation>
    <scope>NUCLEOTIDE SEQUENCE [LARGE SCALE GENOMIC DNA]</scope>
    <source>
        <strain evidence="1 2">VD184</strain>
    </source>
</reference>
<accession>A0A9W5R516</accession>
<sequence>MVRFFLGQRYRSKRVSPHRYQAKKRGHLQNEKNMLNSHVLLYLKEGIQIG</sequence>
<protein>
    <submittedName>
        <fullName evidence="1">Uncharacterized protein</fullName>
    </submittedName>
</protein>
<proteinExistence type="predicted"/>
<organism evidence="1 2">
    <name type="scientific">Bacillus cereus VD184</name>
    <dbReference type="NCBI Taxonomy" id="1053242"/>
    <lineage>
        <taxon>Bacteria</taxon>
        <taxon>Bacillati</taxon>
        <taxon>Bacillota</taxon>
        <taxon>Bacilli</taxon>
        <taxon>Bacillales</taxon>
        <taxon>Bacillaceae</taxon>
        <taxon>Bacillus</taxon>
        <taxon>Bacillus cereus group</taxon>
    </lineage>
</organism>